<dbReference type="AlphaFoldDB" id="A0A7E4V1N7"/>
<proteinExistence type="predicted"/>
<organism evidence="2 3">
    <name type="scientific">Panagrellus redivivus</name>
    <name type="common">Microworm</name>
    <dbReference type="NCBI Taxonomy" id="6233"/>
    <lineage>
        <taxon>Eukaryota</taxon>
        <taxon>Metazoa</taxon>
        <taxon>Ecdysozoa</taxon>
        <taxon>Nematoda</taxon>
        <taxon>Chromadorea</taxon>
        <taxon>Rhabditida</taxon>
        <taxon>Tylenchina</taxon>
        <taxon>Panagrolaimomorpha</taxon>
        <taxon>Panagrolaimoidea</taxon>
        <taxon>Panagrolaimidae</taxon>
        <taxon>Panagrellus</taxon>
    </lineage>
</organism>
<keyword evidence="1" id="KW-0812">Transmembrane</keyword>
<evidence type="ECO:0000256" key="1">
    <source>
        <dbReference type="SAM" id="Phobius"/>
    </source>
</evidence>
<dbReference type="WBParaSite" id="Pan_g15502.t2">
    <property type="protein sequence ID" value="Pan_g15502.t2"/>
    <property type="gene ID" value="Pan_g15502"/>
</dbReference>
<reference evidence="2" key="1">
    <citation type="journal article" date="2013" name="Genetics">
        <title>The draft genome and transcriptome of Panagrellus redivivus are shaped by the harsh demands of a free-living lifestyle.</title>
        <authorList>
            <person name="Srinivasan J."/>
            <person name="Dillman A.R."/>
            <person name="Macchietto M.G."/>
            <person name="Heikkinen L."/>
            <person name="Lakso M."/>
            <person name="Fracchia K.M."/>
            <person name="Antoshechkin I."/>
            <person name="Mortazavi A."/>
            <person name="Wong G."/>
            <person name="Sternberg P.W."/>
        </authorList>
    </citation>
    <scope>NUCLEOTIDE SEQUENCE [LARGE SCALE GENOMIC DNA]</scope>
    <source>
        <strain evidence="2">MT8872</strain>
    </source>
</reference>
<dbReference type="Proteomes" id="UP000492821">
    <property type="component" value="Unassembled WGS sequence"/>
</dbReference>
<accession>A0A7E4V1N7</accession>
<evidence type="ECO:0000313" key="3">
    <source>
        <dbReference type="WBParaSite" id="Pan_g15502.t2"/>
    </source>
</evidence>
<keyword evidence="1" id="KW-1133">Transmembrane helix</keyword>
<feature type="transmembrane region" description="Helical" evidence="1">
    <location>
        <begin position="56"/>
        <end position="78"/>
    </location>
</feature>
<name>A0A7E4V1N7_PANRE</name>
<protein>
    <submittedName>
        <fullName evidence="3">Serpentine receptor class gamma</fullName>
    </submittedName>
</protein>
<sequence length="93" mass="10565">MIAKVISSKLAISLMFAVVIVATMPAFAIFGFYKSVIVMTPVVWTLITTLMYSLKFIVYTSILLVAILVYADIAFPWVMRKFGEIFLWVDMED</sequence>
<keyword evidence="2" id="KW-1185">Reference proteome</keyword>
<evidence type="ECO:0000313" key="2">
    <source>
        <dbReference type="Proteomes" id="UP000492821"/>
    </source>
</evidence>
<reference evidence="3" key="2">
    <citation type="submission" date="2020-10" db="UniProtKB">
        <authorList>
            <consortium name="WormBaseParasite"/>
        </authorList>
    </citation>
    <scope>IDENTIFICATION</scope>
</reference>
<keyword evidence="1" id="KW-0472">Membrane</keyword>
<feature type="transmembrane region" description="Helical" evidence="1">
    <location>
        <begin position="12"/>
        <end position="36"/>
    </location>
</feature>